<feature type="transmembrane region" description="Helical" evidence="1">
    <location>
        <begin position="169"/>
        <end position="186"/>
    </location>
</feature>
<feature type="transmembrane region" description="Helical" evidence="1">
    <location>
        <begin position="59"/>
        <end position="82"/>
    </location>
</feature>
<dbReference type="AlphaFoldDB" id="A0A381WI00"/>
<keyword evidence="1" id="KW-0812">Transmembrane</keyword>
<organism evidence="2">
    <name type="scientific">marine metagenome</name>
    <dbReference type="NCBI Taxonomy" id="408172"/>
    <lineage>
        <taxon>unclassified sequences</taxon>
        <taxon>metagenomes</taxon>
        <taxon>ecological metagenomes</taxon>
    </lineage>
</organism>
<sequence length="195" mass="22279">MEHIYNIAKFVHVISFVFMSIPLFNLIIVNERALMGPSLNYETDRYFENIIKRGAIRCFVFQWTVFISGAVILTLGSGLTAIFSNWVLTVKTLILILLMSLLSYVHFSLQPKIEKLLVSLSPGEQPPEDLSEKLLPFRIQRKKLATICLFLVITAIILGVQTYTRFHPFVSIALIFFAAGFSIRANKSLIRFGWF</sequence>
<gene>
    <name evidence="2" type="ORF">METZ01_LOCUS104953</name>
</gene>
<keyword evidence="1" id="KW-0472">Membrane</keyword>
<evidence type="ECO:0008006" key="3">
    <source>
        <dbReference type="Google" id="ProtNLM"/>
    </source>
</evidence>
<evidence type="ECO:0000256" key="1">
    <source>
        <dbReference type="SAM" id="Phobius"/>
    </source>
</evidence>
<feature type="transmembrane region" description="Helical" evidence="1">
    <location>
        <begin position="88"/>
        <end position="107"/>
    </location>
</feature>
<accession>A0A381WI00</accession>
<keyword evidence="1" id="KW-1133">Transmembrane helix</keyword>
<dbReference type="EMBL" id="UINC01011863">
    <property type="protein sequence ID" value="SVA52099.1"/>
    <property type="molecule type" value="Genomic_DNA"/>
</dbReference>
<protein>
    <recommendedName>
        <fullName evidence="3">DUF2269 family protein</fullName>
    </recommendedName>
</protein>
<name>A0A381WI00_9ZZZZ</name>
<reference evidence="2" key="1">
    <citation type="submission" date="2018-05" db="EMBL/GenBank/DDBJ databases">
        <authorList>
            <person name="Lanie J.A."/>
            <person name="Ng W.-L."/>
            <person name="Kazmierczak K.M."/>
            <person name="Andrzejewski T.M."/>
            <person name="Davidsen T.M."/>
            <person name="Wayne K.J."/>
            <person name="Tettelin H."/>
            <person name="Glass J.I."/>
            <person name="Rusch D."/>
            <person name="Podicherti R."/>
            <person name="Tsui H.-C.T."/>
            <person name="Winkler M.E."/>
        </authorList>
    </citation>
    <scope>NUCLEOTIDE SEQUENCE</scope>
</reference>
<proteinExistence type="predicted"/>
<feature type="transmembrane region" description="Helical" evidence="1">
    <location>
        <begin position="6"/>
        <end position="29"/>
    </location>
</feature>
<evidence type="ECO:0000313" key="2">
    <source>
        <dbReference type="EMBL" id="SVA52099.1"/>
    </source>
</evidence>
<feature type="transmembrane region" description="Helical" evidence="1">
    <location>
        <begin position="144"/>
        <end position="163"/>
    </location>
</feature>